<keyword evidence="2 7" id="KW-0812">Transmembrane</keyword>
<evidence type="ECO:0000256" key="1">
    <source>
        <dbReference type="ARBA" id="ARBA00004141"/>
    </source>
</evidence>
<keyword evidence="3" id="KW-0677">Repeat</keyword>
<keyword evidence="4 7" id="KW-1133">Transmembrane helix</keyword>
<dbReference type="Pfam" id="PF13962">
    <property type="entry name" value="PGG"/>
    <property type="match status" value="1"/>
</dbReference>
<feature type="transmembrane region" description="Helical" evidence="7">
    <location>
        <begin position="110"/>
        <end position="131"/>
    </location>
</feature>
<dbReference type="PANTHER" id="PTHR24186">
    <property type="entry name" value="PROTEIN PHOSPHATASE 1 REGULATORY SUBUNIT"/>
    <property type="match status" value="1"/>
</dbReference>
<protein>
    <recommendedName>
        <fullName evidence="8">PGG domain-containing protein</fullName>
    </recommendedName>
</protein>
<feature type="transmembrane region" description="Helical" evidence="7">
    <location>
        <begin position="143"/>
        <end position="160"/>
    </location>
</feature>
<reference evidence="9" key="1">
    <citation type="journal article" date="2013" name="J. Plant Res.">
        <title>Effect of fungi and light on seed germination of three Opuntia species from semiarid lands of central Mexico.</title>
        <authorList>
            <person name="Delgado-Sanchez P."/>
            <person name="Jimenez-Bremont J.F."/>
            <person name="Guerrero-Gonzalez Mde L."/>
            <person name="Flores J."/>
        </authorList>
    </citation>
    <scope>NUCLEOTIDE SEQUENCE</scope>
    <source>
        <tissue evidence="9">Cladode</tissue>
    </source>
</reference>
<comment type="subcellular location">
    <subcellularLocation>
        <location evidence="1">Membrane</location>
        <topology evidence="1">Multi-pass membrane protein</topology>
    </subcellularLocation>
</comment>
<dbReference type="PANTHER" id="PTHR24186:SF46">
    <property type="entry name" value="PROTEIN ACCELERATED CELL DEATH 6-LIKE"/>
    <property type="match status" value="1"/>
</dbReference>
<name>A0A7C9CWD8_OPUST</name>
<feature type="transmembrane region" description="Helical" evidence="7">
    <location>
        <begin position="44"/>
        <end position="68"/>
    </location>
</feature>
<dbReference type="GO" id="GO:0005886">
    <property type="term" value="C:plasma membrane"/>
    <property type="evidence" value="ECO:0007669"/>
    <property type="project" value="TreeGrafter"/>
</dbReference>
<accession>A0A7C9CWD8</accession>
<dbReference type="AlphaFoldDB" id="A0A7C9CWD8"/>
<evidence type="ECO:0000256" key="5">
    <source>
        <dbReference type="ARBA" id="ARBA00023043"/>
    </source>
</evidence>
<evidence type="ECO:0000256" key="4">
    <source>
        <dbReference type="ARBA" id="ARBA00022989"/>
    </source>
</evidence>
<feature type="transmembrane region" description="Helical" evidence="7">
    <location>
        <begin position="80"/>
        <end position="103"/>
    </location>
</feature>
<dbReference type="EMBL" id="GISG01046298">
    <property type="protein sequence ID" value="MBA4624108.1"/>
    <property type="molecule type" value="Transcribed_RNA"/>
</dbReference>
<keyword evidence="6 7" id="KW-0472">Membrane</keyword>
<feature type="transmembrane region" description="Helical" evidence="7">
    <location>
        <begin position="6"/>
        <end position="23"/>
    </location>
</feature>
<feature type="domain" description="PGG" evidence="8">
    <location>
        <begin position="1"/>
        <end position="103"/>
    </location>
</feature>
<evidence type="ECO:0000256" key="6">
    <source>
        <dbReference type="ARBA" id="ARBA00023136"/>
    </source>
</evidence>
<proteinExistence type="predicted"/>
<evidence type="ECO:0000256" key="3">
    <source>
        <dbReference type="ARBA" id="ARBA00022737"/>
    </source>
</evidence>
<dbReference type="InterPro" id="IPR026961">
    <property type="entry name" value="PGG_dom"/>
</dbReference>
<reference evidence="9" key="2">
    <citation type="submission" date="2020-07" db="EMBL/GenBank/DDBJ databases">
        <authorList>
            <person name="Vera ALvarez R."/>
            <person name="Arias-Moreno D.M."/>
            <person name="Jimenez-Jacinto V."/>
            <person name="Jimenez-Bremont J.F."/>
            <person name="Swaminathan K."/>
            <person name="Moose S.P."/>
            <person name="Guerrero-Gonzalez M.L."/>
            <person name="Marino-Ramirez L."/>
            <person name="Landsman D."/>
            <person name="Rodriguez-Kessler M."/>
            <person name="Delgado-Sanchez P."/>
        </authorList>
    </citation>
    <scope>NUCLEOTIDE SEQUENCE</scope>
    <source>
        <tissue evidence="9">Cladode</tissue>
    </source>
</reference>
<evidence type="ECO:0000313" key="9">
    <source>
        <dbReference type="EMBL" id="MBA4624108.1"/>
    </source>
</evidence>
<organism evidence="9">
    <name type="scientific">Opuntia streptacantha</name>
    <name type="common">Prickly pear cactus</name>
    <name type="synonym">Opuntia cardona</name>
    <dbReference type="NCBI Taxonomy" id="393608"/>
    <lineage>
        <taxon>Eukaryota</taxon>
        <taxon>Viridiplantae</taxon>
        <taxon>Streptophyta</taxon>
        <taxon>Embryophyta</taxon>
        <taxon>Tracheophyta</taxon>
        <taxon>Spermatophyta</taxon>
        <taxon>Magnoliopsida</taxon>
        <taxon>eudicotyledons</taxon>
        <taxon>Gunneridae</taxon>
        <taxon>Pentapetalae</taxon>
        <taxon>Caryophyllales</taxon>
        <taxon>Cactineae</taxon>
        <taxon>Cactaceae</taxon>
        <taxon>Opuntioideae</taxon>
        <taxon>Opuntia</taxon>
    </lineage>
</organism>
<evidence type="ECO:0000256" key="7">
    <source>
        <dbReference type="SAM" id="Phobius"/>
    </source>
</evidence>
<keyword evidence="5" id="KW-0040">ANK repeat</keyword>
<sequence>MVSTLIATVTFAAAFTIPGGYGSSDERASQEGMAILARRRAFQVFVLSNMAALYSSIFAATTLIWAHLDDRKLTLTSLDIALPSLTVALAMMLIAFMTGLFVVLHGVCGWLATVVFIMSCAFLPLVLVVLVPLYFPSPSTKNIFARAIFHVTFSFLLLVCDRETKTKKVE</sequence>
<evidence type="ECO:0000259" key="8">
    <source>
        <dbReference type="Pfam" id="PF13962"/>
    </source>
</evidence>
<evidence type="ECO:0000256" key="2">
    <source>
        <dbReference type="ARBA" id="ARBA00022692"/>
    </source>
</evidence>